<dbReference type="SUPFAM" id="SSF158622">
    <property type="entry name" value="YheA/YmcA-like"/>
    <property type="match status" value="1"/>
</dbReference>
<dbReference type="RefSeq" id="WP_213122842.1">
    <property type="nucleotide sequence ID" value="NZ_JAGYPG010000001.1"/>
</dbReference>
<protein>
    <recommendedName>
        <fullName evidence="1">UPF0342 protein KHA97_00460</fullName>
    </recommendedName>
</protein>
<evidence type="ECO:0000256" key="1">
    <source>
        <dbReference type="HAMAP-Rule" id="MF_01526"/>
    </source>
</evidence>
<accession>A0A942TBM3</accession>
<comment type="similarity">
    <text evidence="1">Belongs to the UPF0342 family.</text>
</comment>
<gene>
    <name evidence="2" type="ORF">KHA97_00460</name>
</gene>
<comment type="caution">
    <text evidence="2">The sequence shown here is derived from an EMBL/GenBank/DDBJ whole genome shotgun (WGS) entry which is preliminary data.</text>
</comment>
<name>A0A942TBM3_9BACI</name>
<reference evidence="2 3" key="1">
    <citation type="submission" date="2021-05" db="EMBL/GenBank/DDBJ databases">
        <title>Novel Bacillus species.</title>
        <authorList>
            <person name="Liu G."/>
        </authorList>
    </citation>
    <scope>NUCLEOTIDE SEQUENCE [LARGE SCALE GENOMIC DNA]</scope>
    <source>
        <strain evidence="3">FJAT-49780</strain>
    </source>
</reference>
<keyword evidence="3" id="KW-1185">Reference proteome</keyword>
<dbReference type="HAMAP" id="MF_01526">
    <property type="entry name" value="UPF0342"/>
    <property type="match status" value="1"/>
</dbReference>
<dbReference type="Gene3D" id="1.20.1500.10">
    <property type="entry name" value="YheA/YmcA-like"/>
    <property type="match status" value="1"/>
</dbReference>
<dbReference type="Proteomes" id="UP000681414">
    <property type="component" value="Unassembled WGS sequence"/>
</dbReference>
<sequence length="117" mass="13854">MATNLYDYAYDLENALRNSEEFIHLKNMYAAVENDEIAKSMFDSFRNIQMQLQQKQMEGRDITETEVLEAQEIANRVQMNEKVTMLMEAEQRMSMSINELNKIIMKPLDELYGFINR</sequence>
<evidence type="ECO:0000313" key="2">
    <source>
        <dbReference type="EMBL" id="MBS4193539.1"/>
    </source>
</evidence>
<evidence type="ECO:0000313" key="3">
    <source>
        <dbReference type="Proteomes" id="UP000681414"/>
    </source>
</evidence>
<dbReference type="Pfam" id="PF06133">
    <property type="entry name" value="Com_YlbF"/>
    <property type="match status" value="1"/>
</dbReference>
<dbReference type="AlphaFoldDB" id="A0A942TBM3"/>
<dbReference type="EMBL" id="JAGYPG010000001">
    <property type="protein sequence ID" value="MBS4193539.1"/>
    <property type="molecule type" value="Genomic_DNA"/>
</dbReference>
<dbReference type="InterPro" id="IPR023378">
    <property type="entry name" value="YheA/YmcA-like_dom_sf"/>
</dbReference>
<dbReference type="InterPro" id="IPR010368">
    <property type="entry name" value="Com_YlbF"/>
</dbReference>
<proteinExistence type="inferred from homology"/>
<organism evidence="2 3">
    <name type="scientific">Lederbergia citri</name>
    <dbReference type="NCBI Taxonomy" id="2833580"/>
    <lineage>
        <taxon>Bacteria</taxon>
        <taxon>Bacillati</taxon>
        <taxon>Bacillota</taxon>
        <taxon>Bacilli</taxon>
        <taxon>Bacillales</taxon>
        <taxon>Bacillaceae</taxon>
        <taxon>Lederbergia</taxon>
    </lineage>
</organism>